<comment type="caution">
    <text evidence="4">The sequence shown here is derived from an EMBL/GenBank/DDBJ whole genome shotgun (WGS) entry which is preliminary data.</text>
</comment>
<name>A0AA86JF45_9CLOT</name>
<dbReference type="SUPFAM" id="SSF51430">
    <property type="entry name" value="NAD(P)-linked oxidoreductase"/>
    <property type="match status" value="1"/>
</dbReference>
<proteinExistence type="inferred from homology"/>
<dbReference type="Proteomes" id="UP000789738">
    <property type="component" value="Unassembled WGS sequence"/>
</dbReference>
<organism evidence="4 5">
    <name type="scientific">Clostridium neonatale</name>
    <dbReference type="NCBI Taxonomy" id="137838"/>
    <lineage>
        <taxon>Bacteria</taxon>
        <taxon>Bacillati</taxon>
        <taxon>Bacillota</taxon>
        <taxon>Clostridia</taxon>
        <taxon>Eubacteriales</taxon>
        <taxon>Clostridiaceae</taxon>
        <taxon>Clostridium</taxon>
    </lineage>
</organism>
<sequence>MKYVTMGNSGLKLTEISFGSALTIGTENNDEKYAQELIDKAWELGIRSFDVSNNYGMGKAEVLLGKALSKYHRHEYVIATKGSWPIGDTPYDRGLSRKHILWAFENSLKNLGLDYVDLYYAHRYDPETPMEEIVRTFNYLINIGKIRYWATSEWPAYALAECHRVCEKLNMEKPILEQCIYSFAVTKAQSNGVQDFCKSNGVGMLCFSPICQGLLTGKYKNGIPENSRIAKSEKIGYNKTINFYNQNKDRIDKYIDTCEKYGFKGSHIAILWCIRNNIFPIIGASSPWQLEENVQALEIEVPEEFWNELEKIK</sequence>
<dbReference type="Pfam" id="PF00248">
    <property type="entry name" value="Aldo_ket_red"/>
    <property type="match status" value="1"/>
</dbReference>
<keyword evidence="3" id="KW-0560">Oxidoreductase</keyword>
<accession>A0AA86JF45</accession>
<dbReference type="Gene3D" id="3.20.20.100">
    <property type="entry name" value="NADP-dependent oxidoreductase domain"/>
    <property type="match status" value="1"/>
</dbReference>
<dbReference type="CDD" id="cd19074">
    <property type="entry name" value="Aldo_ket_red_shaker-like"/>
    <property type="match status" value="1"/>
</dbReference>
<evidence type="ECO:0000313" key="4">
    <source>
        <dbReference type="EMBL" id="CAG9704374.1"/>
    </source>
</evidence>
<gene>
    <name evidence="4" type="ORF">CNEO_41200</name>
</gene>
<evidence type="ECO:0000256" key="1">
    <source>
        <dbReference type="ARBA" id="ARBA00006515"/>
    </source>
</evidence>
<dbReference type="GO" id="GO:0016491">
    <property type="term" value="F:oxidoreductase activity"/>
    <property type="evidence" value="ECO:0007669"/>
    <property type="project" value="UniProtKB-KW"/>
</dbReference>
<dbReference type="PANTHER" id="PTHR43150">
    <property type="entry name" value="HYPERKINETIC, ISOFORM M"/>
    <property type="match status" value="1"/>
</dbReference>
<protein>
    <submittedName>
        <fullName evidence="4">Aldo_ket_red domain-containing protein</fullName>
    </submittedName>
</protein>
<keyword evidence="2" id="KW-0521">NADP</keyword>
<dbReference type="InterPro" id="IPR036812">
    <property type="entry name" value="NAD(P)_OxRdtase_dom_sf"/>
</dbReference>
<reference evidence="4" key="1">
    <citation type="submission" date="2021-10" db="EMBL/GenBank/DDBJ databases">
        <authorList>
            <person name="Mesa V."/>
        </authorList>
    </citation>
    <scope>NUCLEOTIDE SEQUENCE</scope>
    <source>
        <strain evidence="4">CC3_PB</strain>
    </source>
</reference>
<dbReference type="PANTHER" id="PTHR43150:SF2">
    <property type="entry name" value="HYPERKINETIC, ISOFORM M"/>
    <property type="match status" value="1"/>
</dbReference>
<dbReference type="RefSeq" id="WP_210887710.1">
    <property type="nucleotide sequence ID" value="NZ_CAKJVE010000004.1"/>
</dbReference>
<dbReference type="InterPro" id="IPR005399">
    <property type="entry name" value="K_chnl_volt-dep_bsu_KCNAB-rel"/>
</dbReference>
<evidence type="ECO:0000313" key="5">
    <source>
        <dbReference type="Proteomes" id="UP000789738"/>
    </source>
</evidence>
<evidence type="ECO:0000256" key="2">
    <source>
        <dbReference type="ARBA" id="ARBA00022857"/>
    </source>
</evidence>
<comment type="similarity">
    <text evidence="1">Belongs to the shaker potassium channel beta subunit family.</text>
</comment>
<dbReference type="AlphaFoldDB" id="A0AA86JF45"/>
<evidence type="ECO:0000256" key="3">
    <source>
        <dbReference type="ARBA" id="ARBA00023002"/>
    </source>
</evidence>
<dbReference type="EMBL" id="CAKJVE010000004">
    <property type="protein sequence ID" value="CAG9704374.1"/>
    <property type="molecule type" value="Genomic_DNA"/>
</dbReference>
<dbReference type="InterPro" id="IPR023210">
    <property type="entry name" value="NADP_OxRdtase_dom"/>
</dbReference>